<evidence type="ECO:0000256" key="3">
    <source>
        <dbReference type="ARBA" id="ARBA00022737"/>
    </source>
</evidence>
<dbReference type="Gene3D" id="1.25.40.10">
    <property type="entry name" value="Tetratricopeptide repeat domain"/>
    <property type="match status" value="2"/>
</dbReference>
<evidence type="ECO:0000256" key="4">
    <source>
        <dbReference type="ARBA" id="ARBA00022787"/>
    </source>
</evidence>
<dbReference type="PaxDb" id="67767-A0A0J7KZW9"/>
<evidence type="ECO:0000256" key="12">
    <source>
        <dbReference type="SAM" id="Phobius"/>
    </source>
</evidence>
<keyword evidence="14" id="KW-1185">Reference proteome</keyword>
<feature type="transmembrane region" description="Helical" evidence="12">
    <location>
        <begin position="597"/>
        <end position="615"/>
    </location>
</feature>
<dbReference type="Pfam" id="PF13432">
    <property type="entry name" value="TPR_16"/>
    <property type="match status" value="1"/>
</dbReference>
<name>A0A0J7KZW9_LASNI</name>
<dbReference type="AlphaFoldDB" id="A0A0J7KZW9"/>
<feature type="compositionally biased region" description="Basic and acidic residues" evidence="11">
    <location>
        <begin position="45"/>
        <end position="55"/>
    </location>
</feature>
<dbReference type="OrthoDB" id="66418at2759"/>
<dbReference type="GO" id="GO:0030943">
    <property type="term" value="F:mitochondrion targeting sequence binding"/>
    <property type="evidence" value="ECO:0007669"/>
    <property type="project" value="TreeGrafter"/>
</dbReference>
<dbReference type="GO" id="GO:0008320">
    <property type="term" value="F:protein transmembrane transporter activity"/>
    <property type="evidence" value="ECO:0007669"/>
    <property type="project" value="TreeGrafter"/>
</dbReference>
<comment type="similarity">
    <text evidence="9">Belongs to the Tom70 family.</text>
</comment>
<evidence type="ECO:0000313" key="14">
    <source>
        <dbReference type="Proteomes" id="UP000036403"/>
    </source>
</evidence>
<dbReference type="GO" id="GO:0045039">
    <property type="term" value="P:protein insertion into mitochondrial inner membrane"/>
    <property type="evidence" value="ECO:0007669"/>
    <property type="project" value="TreeGrafter"/>
</dbReference>
<dbReference type="STRING" id="67767.A0A0J7KZW9"/>
<evidence type="ECO:0000256" key="2">
    <source>
        <dbReference type="ARBA" id="ARBA00022692"/>
    </source>
</evidence>
<protein>
    <submittedName>
        <fullName evidence="13">Mitochondrial import receptor subunit tom70</fullName>
    </submittedName>
</protein>
<keyword evidence="7" id="KW-0496">Mitochondrion</keyword>
<evidence type="ECO:0000313" key="13">
    <source>
        <dbReference type="EMBL" id="KMQ95794.1"/>
    </source>
</evidence>
<evidence type="ECO:0000256" key="9">
    <source>
        <dbReference type="ARBA" id="ARBA00038030"/>
    </source>
</evidence>
<evidence type="ECO:0000256" key="7">
    <source>
        <dbReference type="ARBA" id="ARBA00023128"/>
    </source>
</evidence>
<comment type="caution">
    <text evidence="13">The sequence shown here is derived from an EMBL/GenBank/DDBJ whole genome shotgun (WGS) entry which is preliminary data.</text>
</comment>
<evidence type="ECO:0000256" key="6">
    <source>
        <dbReference type="ARBA" id="ARBA00022989"/>
    </source>
</evidence>
<dbReference type="PANTHER" id="PTHR46208">
    <property type="entry name" value="MITOCHONDRIAL IMPORT RECEPTOR SUBUNIT TOM70"/>
    <property type="match status" value="1"/>
</dbReference>
<evidence type="ECO:0000256" key="10">
    <source>
        <dbReference type="PROSITE-ProRule" id="PRU00339"/>
    </source>
</evidence>
<keyword evidence="5 10" id="KW-0802">TPR repeat</keyword>
<sequence>MTATSGVAGSSPLPKWQLALVVGAPVALGLGYMYYKNKNNSGSDRTSKSERDKFRSGATSSKENGAPADKQISIDGDCPPKVPSPAAEPETPLQKAQKHKNEGNVQFKMGKYDEAILRYNKAIDICPNENKEDLATFYQNRAAAYEQLFLCIIIVNLQKKYSAVKADCTKALELNPRYAKALLRRARALEKIGDLEAALEDVTAACIHEGFSNQTSLAMADNVLGKLGKQHAQENLANKKLIMPSKHFIKTYIISFPNDPVFTRLQHPEDIPKFFKKPLQALKDEEYDDIIPLCTEVIKSSEFNMLPSSKMEVLLLRATFHLLLGEHDAAIQDFETILNSEETSQDVKVNALIKRATLHMQLDNPNMTFKDFELAINMNPNYGDIYHHRGQVNLLMNRIDEAKSDYEKAIHYNPNFGVAYVQKCYTDYRFAIFNRDVELVEEAMKDFEKAFTKFPDRSDCYMLYAQIMAETQQNDKADTYFAKAIEKDPENAIVYVHRGLLQLQWNGNIDKAVDYFHKALETDEKCEQAYESLGSIEVQRGNMEEAIRLFDKAVELSRTSMELAHLYGLRDAAKTQLNLRNRLGIGAMQVRLDGKLGLLYTLLVLQVLIVMIYVATTPPAELTASTTRASVSFVKFESSQELQVNQGNHKKPPIYQTINREIVLKDVKTFRLFEVYNHTVCWKFGVDEHKMRSNEHLERCICNQGWHGWDCGQPEVVWRAIMASKQNISLKRRKTARHIIQTFFLSEYNSGIAEVIVEELYNVVDLFVICDFNNAEDNFRHKLSKGLLQREQRKILYINVATKSRKPTRTVSKYVWDRIKSVVQNLRDDDIYVMTEPEQILNSRALMFLKVYDGWAQPIGFRLRWSVYGFFWQHPLKTTITLGAYTVGLMRNAYQSNSLVLRQQLDGDTSERDILGLVIGDLNHYGGWYCNLCQAPANIIIGLRNKVRSKEIHIEKTIDVPFVEDLIGSGLWLDGKTSLLRASKSRDSYFAPETILNNTWKYDWLVENFYAKLDYY</sequence>
<dbReference type="EMBL" id="LBMM01001763">
    <property type="protein sequence ID" value="KMQ95794.1"/>
    <property type="molecule type" value="Genomic_DNA"/>
</dbReference>
<dbReference type="SUPFAM" id="SSF48452">
    <property type="entry name" value="TPR-like"/>
    <property type="match status" value="2"/>
</dbReference>
<dbReference type="PANTHER" id="PTHR46208:SF1">
    <property type="entry name" value="MITOCHONDRIAL IMPORT RECEPTOR SUBUNIT TOM70"/>
    <property type="match status" value="1"/>
</dbReference>
<evidence type="ECO:0000256" key="11">
    <source>
        <dbReference type="SAM" id="MobiDB-lite"/>
    </source>
</evidence>
<comment type="subcellular location">
    <subcellularLocation>
        <location evidence="1">Mitochondrion outer membrane</location>
        <topology evidence="1">Single-pass membrane protein</topology>
    </subcellularLocation>
</comment>
<feature type="region of interest" description="Disordered" evidence="11">
    <location>
        <begin position="38"/>
        <end position="104"/>
    </location>
</feature>
<keyword evidence="4" id="KW-1000">Mitochondrion outer membrane</keyword>
<evidence type="ECO:0000256" key="5">
    <source>
        <dbReference type="ARBA" id="ARBA00022803"/>
    </source>
</evidence>
<dbReference type="Proteomes" id="UP000036403">
    <property type="component" value="Unassembled WGS sequence"/>
</dbReference>
<feature type="repeat" description="TPR" evidence="10">
    <location>
        <begin position="96"/>
        <end position="129"/>
    </location>
</feature>
<keyword evidence="2 12" id="KW-0812">Transmembrane</keyword>
<dbReference type="InterPro" id="IPR019734">
    <property type="entry name" value="TPR_rpt"/>
</dbReference>
<keyword evidence="13" id="KW-0675">Receptor</keyword>
<dbReference type="InterPro" id="IPR011990">
    <property type="entry name" value="TPR-like_helical_dom_sf"/>
</dbReference>
<evidence type="ECO:0000256" key="1">
    <source>
        <dbReference type="ARBA" id="ARBA00004572"/>
    </source>
</evidence>
<evidence type="ECO:0000256" key="8">
    <source>
        <dbReference type="ARBA" id="ARBA00023136"/>
    </source>
</evidence>
<feature type="repeat" description="TPR" evidence="10">
    <location>
        <begin position="458"/>
        <end position="491"/>
    </location>
</feature>
<dbReference type="PROSITE" id="PS50293">
    <property type="entry name" value="TPR_REGION"/>
    <property type="match status" value="1"/>
</dbReference>
<dbReference type="PROSITE" id="PS50005">
    <property type="entry name" value="TPR"/>
    <property type="match status" value="4"/>
</dbReference>
<dbReference type="GO" id="GO:0005741">
    <property type="term" value="C:mitochondrial outer membrane"/>
    <property type="evidence" value="ECO:0007669"/>
    <property type="project" value="UniProtKB-SubCell"/>
</dbReference>
<reference evidence="13 14" key="1">
    <citation type="submission" date="2015-04" db="EMBL/GenBank/DDBJ databases">
        <title>Lasius niger genome sequencing.</title>
        <authorList>
            <person name="Konorov E.A."/>
            <person name="Nikitin M.A."/>
            <person name="Kirill M.V."/>
            <person name="Chang P."/>
        </authorList>
    </citation>
    <scope>NUCLEOTIDE SEQUENCE [LARGE SCALE GENOMIC DNA]</scope>
    <source>
        <tissue evidence="13">Whole</tissue>
    </source>
</reference>
<keyword evidence="8 12" id="KW-0472">Membrane</keyword>
<proteinExistence type="inferred from homology"/>
<organism evidence="13 14">
    <name type="scientific">Lasius niger</name>
    <name type="common">Black garden ant</name>
    <dbReference type="NCBI Taxonomy" id="67767"/>
    <lineage>
        <taxon>Eukaryota</taxon>
        <taxon>Metazoa</taxon>
        <taxon>Ecdysozoa</taxon>
        <taxon>Arthropoda</taxon>
        <taxon>Hexapoda</taxon>
        <taxon>Insecta</taxon>
        <taxon>Pterygota</taxon>
        <taxon>Neoptera</taxon>
        <taxon>Endopterygota</taxon>
        <taxon>Hymenoptera</taxon>
        <taxon>Apocrita</taxon>
        <taxon>Aculeata</taxon>
        <taxon>Formicoidea</taxon>
        <taxon>Formicidae</taxon>
        <taxon>Formicinae</taxon>
        <taxon>Lasius</taxon>
        <taxon>Lasius</taxon>
    </lineage>
</organism>
<feature type="repeat" description="TPR" evidence="10">
    <location>
        <begin position="527"/>
        <end position="560"/>
    </location>
</feature>
<dbReference type="Pfam" id="PF13414">
    <property type="entry name" value="TPR_11"/>
    <property type="match status" value="1"/>
</dbReference>
<dbReference type="GO" id="GO:0030150">
    <property type="term" value="P:protein import into mitochondrial matrix"/>
    <property type="evidence" value="ECO:0007669"/>
    <property type="project" value="TreeGrafter"/>
</dbReference>
<feature type="transmembrane region" description="Helical" evidence="12">
    <location>
        <begin position="16"/>
        <end position="35"/>
    </location>
</feature>
<dbReference type="Pfam" id="PF13431">
    <property type="entry name" value="TPR_17"/>
    <property type="match status" value="1"/>
</dbReference>
<accession>A0A0J7KZW9</accession>
<feature type="repeat" description="TPR" evidence="10">
    <location>
        <begin position="383"/>
        <end position="416"/>
    </location>
</feature>
<dbReference type="SMART" id="SM00028">
    <property type="entry name" value="TPR"/>
    <property type="match status" value="9"/>
</dbReference>
<keyword evidence="6 12" id="KW-1133">Transmembrane helix</keyword>
<dbReference type="Pfam" id="PF13181">
    <property type="entry name" value="TPR_8"/>
    <property type="match status" value="1"/>
</dbReference>
<keyword evidence="3" id="KW-0677">Repeat</keyword>
<gene>
    <name evidence="13" type="ORF">RF55_3969</name>
</gene>